<comment type="caution">
    <text evidence="2">The sequence shown here is derived from an EMBL/GenBank/DDBJ whole genome shotgun (WGS) entry which is preliminary data.</text>
</comment>
<organism evidence="2">
    <name type="scientific">Tetraodon nigroviridis</name>
    <name type="common">Spotted green pufferfish</name>
    <name type="synonym">Chelonodon nigroviridis</name>
    <dbReference type="NCBI Taxonomy" id="99883"/>
    <lineage>
        <taxon>Eukaryota</taxon>
        <taxon>Metazoa</taxon>
        <taxon>Chordata</taxon>
        <taxon>Craniata</taxon>
        <taxon>Vertebrata</taxon>
        <taxon>Euteleostomi</taxon>
        <taxon>Actinopterygii</taxon>
        <taxon>Neopterygii</taxon>
        <taxon>Teleostei</taxon>
        <taxon>Neoteleostei</taxon>
        <taxon>Acanthomorphata</taxon>
        <taxon>Eupercaria</taxon>
        <taxon>Tetraodontiformes</taxon>
        <taxon>Tetradontoidea</taxon>
        <taxon>Tetraodontidae</taxon>
        <taxon>Tetraodon</taxon>
    </lineage>
</organism>
<feature type="compositionally biased region" description="Low complexity" evidence="1">
    <location>
        <begin position="34"/>
        <end position="58"/>
    </location>
</feature>
<protein>
    <submittedName>
        <fullName evidence="2">(spotted green pufferfish) hypothetical protein</fullName>
    </submittedName>
</protein>
<accession>Q4TFC2</accession>
<name>Q4TFC2_TETNG</name>
<feature type="region of interest" description="Disordered" evidence="1">
    <location>
        <begin position="1"/>
        <end position="22"/>
    </location>
</feature>
<reference evidence="2" key="2">
    <citation type="submission" date="2004-02" db="EMBL/GenBank/DDBJ databases">
        <authorList>
            <consortium name="Genoscope"/>
            <consortium name="Whitehead Institute Centre for Genome Research"/>
        </authorList>
    </citation>
    <scope>NUCLEOTIDE SEQUENCE</scope>
</reference>
<feature type="region of interest" description="Disordered" evidence="1">
    <location>
        <begin position="34"/>
        <end position="90"/>
    </location>
</feature>
<dbReference type="AlphaFoldDB" id="Q4TFC2"/>
<proteinExistence type="predicted"/>
<evidence type="ECO:0000313" key="2">
    <source>
        <dbReference type="EMBL" id="CAF88410.1"/>
    </source>
</evidence>
<gene>
    <name evidence="2" type="ORF">GSTENG00001722001</name>
</gene>
<sequence>TTLASSRTATPATPSLPWRTDTPYAARMSLSSSCASADKSSSANRITQTWTPTRTTLIRPPPRASTAPWTSTACCGRPSAASGGNRRPEELAIPHRRSLAPKLFTLHAGRSPGTCADVYP</sequence>
<reference evidence="2" key="1">
    <citation type="journal article" date="2004" name="Nature">
        <title>Genome duplication in the teleost fish Tetraodon nigroviridis reveals the early vertebrate proto-karyotype.</title>
        <authorList>
            <person name="Jaillon O."/>
            <person name="Aury J.-M."/>
            <person name="Brunet F."/>
            <person name="Petit J.-L."/>
            <person name="Stange-Thomann N."/>
            <person name="Mauceli E."/>
            <person name="Bouneau L."/>
            <person name="Fischer C."/>
            <person name="Ozouf-Costaz C."/>
            <person name="Bernot A."/>
            <person name="Nicaud S."/>
            <person name="Jaffe D."/>
            <person name="Fisher S."/>
            <person name="Lutfalla G."/>
            <person name="Dossat C."/>
            <person name="Segurens B."/>
            <person name="Dasilva C."/>
            <person name="Salanoubat M."/>
            <person name="Levy M."/>
            <person name="Boudet N."/>
            <person name="Castellano S."/>
            <person name="Anthouard V."/>
            <person name="Jubin C."/>
            <person name="Castelli V."/>
            <person name="Katinka M."/>
            <person name="Vacherie B."/>
            <person name="Biemont C."/>
            <person name="Skalli Z."/>
            <person name="Cattolico L."/>
            <person name="Poulain J."/>
            <person name="De Berardinis V."/>
            <person name="Cruaud C."/>
            <person name="Duprat S."/>
            <person name="Brottier P."/>
            <person name="Coutanceau J.-P."/>
            <person name="Gouzy J."/>
            <person name="Parra G."/>
            <person name="Lardier G."/>
            <person name="Chapple C."/>
            <person name="McKernan K.J."/>
            <person name="McEwan P."/>
            <person name="Bosak S."/>
            <person name="Kellis M."/>
            <person name="Volff J.-N."/>
            <person name="Guigo R."/>
            <person name="Zody M.C."/>
            <person name="Mesirov J."/>
            <person name="Lindblad-Toh K."/>
            <person name="Birren B."/>
            <person name="Nusbaum C."/>
            <person name="Kahn D."/>
            <person name="Robinson-Rechavi M."/>
            <person name="Laudet V."/>
            <person name="Schachter V."/>
            <person name="Quetier F."/>
            <person name="Saurin W."/>
            <person name="Scarpelli C."/>
            <person name="Wincker P."/>
            <person name="Lander E.S."/>
            <person name="Weissenbach J."/>
            <person name="Roest Crollius H."/>
        </authorList>
    </citation>
    <scope>NUCLEOTIDE SEQUENCE [LARGE SCALE GENOMIC DNA]</scope>
</reference>
<feature type="non-terminal residue" evidence="2">
    <location>
        <position position="1"/>
    </location>
</feature>
<feature type="compositionally biased region" description="Polar residues" evidence="1">
    <location>
        <begin position="1"/>
        <end position="13"/>
    </location>
</feature>
<evidence type="ECO:0000256" key="1">
    <source>
        <dbReference type="SAM" id="MobiDB-lite"/>
    </source>
</evidence>
<dbReference type="EMBL" id="CAAE01004687">
    <property type="protein sequence ID" value="CAF88410.1"/>
    <property type="molecule type" value="Genomic_DNA"/>
</dbReference>
<dbReference type="KEGG" id="tng:GSTEN00001722G001"/>